<name>Q971M2_SULTO</name>
<dbReference type="KEGG" id="sto:STK_13390"/>
<accession>Q971M2</accession>
<protein>
    <recommendedName>
        <fullName evidence="3">DNA-binding protein</fullName>
    </recommendedName>
</protein>
<evidence type="ECO:0000313" key="2">
    <source>
        <dbReference type="Proteomes" id="UP000001015"/>
    </source>
</evidence>
<sequence>MTRTKRFIYLIRDTYHMKIRDMLVLPSAKILLVLLDGPKNDKEIVSILKMSSTTYNENITWLLAHGFIQKTSDGRYILTDKAKQQLVNVFLPLLKYIDKLKETIAVSTS</sequence>
<proteinExistence type="predicted"/>
<dbReference type="InterPro" id="IPR036390">
    <property type="entry name" value="WH_DNA-bd_sf"/>
</dbReference>
<keyword evidence="2" id="KW-1185">Reference proteome</keyword>
<dbReference type="InterPro" id="IPR036388">
    <property type="entry name" value="WH-like_DNA-bd_sf"/>
</dbReference>
<dbReference type="Gene3D" id="1.10.10.10">
    <property type="entry name" value="Winged helix-like DNA-binding domain superfamily/Winged helix DNA-binding domain"/>
    <property type="match status" value="1"/>
</dbReference>
<dbReference type="Proteomes" id="UP000001015">
    <property type="component" value="Chromosome"/>
</dbReference>
<gene>
    <name evidence="1" type="primary">ST1339</name>
    <name evidence="1" type="ordered locus">STK_13390</name>
</gene>
<dbReference type="EMBL" id="BA000023">
    <property type="protein sequence ID" value="BAB66398.1"/>
    <property type="molecule type" value="Genomic_DNA"/>
</dbReference>
<evidence type="ECO:0008006" key="3">
    <source>
        <dbReference type="Google" id="ProtNLM"/>
    </source>
</evidence>
<dbReference type="AlphaFoldDB" id="Q971M2"/>
<reference evidence="2" key="1">
    <citation type="journal article" date="2001" name="DNA Res.">
        <title>Complete genome sequence of an aerobic thermoacidophilic Crenarchaeon, Sulfolobus tokodaii strain7.</title>
        <authorList>
            <person name="Kawarabayasi Y."/>
            <person name="Hino Y."/>
            <person name="Horikawa H."/>
            <person name="Jin-no K."/>
            <person name="Takahashi M."/>
            <person name="Sekine M."/>
            <person name="Baba S."/>
            <person name="Ankai A."/>
            <person name="Kosugi H."/>
            <person name="Hosoyama A."/>
            <person name="Fukui S."/>
            <person name="Nagai Y."/>
            <person name="Nishijima K."/>
            <person name="Otsuka R."/>
            <person name="Nakazawa H."/>
            <person name="Takamiya M."/>
            <person name="Kato Y."/>
            <person name="Yoshizawa T."/>
            <person name="Tanaka T."/>
            <person name="Kudoh Y."/>
            <person name="Yamazaki J."/>
            <person name="Kushida N."/>
            <person name="Oguchi A."/>
            <person name="Aoki K."/>
            <person name="Masuda S."/>
            <person name="Yanagii M."/>
            <person name="Nishimura M."/>
            <person name="Yamagishi A."/>
            <person name="Oshima T."/>
            <person name="Kikuchi H."/>
        </authorList>
    </citation>
    <scope>NUCLEOTIDE SEQUENCE [LARGE SCALE GENOMIC DNA]</scope>
    <source>
        <strain evidence="2">DSM 16993 / JCM 10545 / NBRC 100140 / 7</strain>
    </source>
</reference>
<organism evidence="1 2">
    <name type="scientific">Sulfurisphaera tokodaii (strain DSM 16993 / JCM 10545 / NBRC 100140 / 7)</name>
    <name type="common">Sulfolobus tokodaii</name>
    <dbReference type="NCBI Taxonomy" id="273063"/>
    <lineage>
        <taxon>Archaea</taxon>
        <taxon>Thermoproteota</taxon>
        <taxon>Thermoprotei</taxon>
        <taxon>Sulfolobales</taxon>
        <taxon>Sulfolobaceae</taxon>
        <taxon>Sulfurisphaera</taxon>
    </lineage>
</organism>
<dbReference type="PATRIC" id="fig|273063.9.peg.1527"/>
<dbReference type="STRING" id="273063.STK_13390"/>
<dbReference type="eggNOG" id="arCOG03860">
    <property type="taxonomic scope" value="Archaea"/>
</dbReference>
<evidence type="ECO:0000313" key="1">
    <source>
        <dbReference type="EMBL" id="BAB66398.1"/>
    </source>
</evidence>
<dbReference type="SUPFAM" id="SSF46785">
    <property type="entry name" value="Winged helix' DNA-binding domain"/>
    <property type="match status" value="1"/>
</dbReference>